<dbReference type="EMBL" id="JARJLG010000020">
    <property type="protein sequence ID" value="KAJ7771925.1"/>
    <property type="molecule type" value="Genomic_DNA"/>
</dbReference>
<evidence type="ECO:0000313" key="5">
    <source>
        <dbReference type="Proteomes" id="UP001215280"/>
    </source>
</evidence>
<protein>
    <submittedName>
        <fullName evidence="4">Uncharacterized protein</fullName>
    </submittedName>
</protein>
<accession>A0AAD7JYA9</accession>
<reference evidence="4" key="1">
    <citation type="submission" date="2023-03" db="EMBL/GenBank/DDBJ databases">
        <title>Massive genome expansion in bonnet fungi (Mycena s.s.) driven by repeated elements and novel gene families across ecological guilds.</title>
        <authorList>
            <consortium name="Lawrence Berkeley National Laboratory"/>
            <person name="Harder C.B."/>
            <person name="Miyauchi S."/>
            <person name="Viragh M."/>
            <person name="Kuo A."/>
            <person name="Thoen E."/>
            <person name="Andreopoulos B."/>
            <person name="Lu D."/>
            <person name="Skrede I."/>
            <person name="Drula E."/>
            <person name="Henrissat B."/>
            <person name="Morin E."/>
            <person name="Kohler A."/>
            <person name="Barry K."/>
            <person name="LaButti K."/>
            <person name="Morin E."/>
            <person name="Salamov A."/>
            <person name="Lipzen A."/>
            <person name="Mereny Z."/>
            <person name="Hegedus B."/>
            <person name="Baldrian P."/>
            <person name="Stursova M."/>
            <person name="Weitz H."/>
            <person name="Taylor A."/>
            <person name="Grigoriev I.V."/>
            <person name="Nagy L.G."/>
            <person name="Martin F."/>
            <person name="Kauserud H."/>
        </authorList>
    </citation>
    <scope>NUCLEOTIDE SEQUENCE</scope>
    <source>
        <strain evidence="4">CBHHK188m</strain>
    </source>
</reference>
<feature type="compositionally biased region" description="Pro residues" evidence="1">
    <location>
        <begin position="440"/>
        <end position="455"/>
    </location>
</feature>
<feature type="region of interest" description="Disordered" evidence="1">
    <location>
        <begin position="188"/>
        <end position="214"/>
    </location>
</feature>
<name>A0AAD7JYA9_9AGAR</name>
<sequence length="462" mass="48625">MRWLWLLSSFLSPLFLLASASNFTIDDQNGDPTGIHVVYSPPTAWILGAISNCPNCPGPSPNLAFDGTFHGSLFNPGNGEKQKSHNITAQVSFIGTSVSVVCILANTLTNPSGVADILFFIDDQLAGDFSHTPTGSASFQPNQIVFSSGNLSLAQHTLTIQNGQPGGGTSLVILDSIIYTNAADPSTISSLSDSPTATASPAPTSESSSAPLAGVRTNKPANTAAIAGGVLAALAVILLLALAFLYLRHRQNKHRSNVPLAATISPMDRLRSLWCAASSAPRPPPDMAPVPFLSAVTRPPATRTPSARPPPPSNPSPAPRVPPPTPNPAASSSRISRISFNPNLLVGRFRRPPPLSAPMERPSAPPSPALRSGNPLLRESPLPVLPAPAAEPHDLMTSIQEWQRRTLEETANQPPIHPLDMSEVDLSSHYDESSTGGPSAAPPPPPPPPQQPPPRRFTVMNN</sequence>
<keyword evidence="3" id="KW-0732">Signal</keyword>
<keyword evidence="5" id="KW-1185">Reference proteome</keyword>
<gene>
    <name evidence="4" type="ORF">DFH07DRAFT_211227</name>
</gene>
<feature type="chain" id="PRO_5042199218" evidence="3">
    <location>
        <begin position="21"/>
        <end position="462"/>
    </location>
</feature>
<keyword evidence="2" id="KW-1133">Transmembrane helix</keyword>
<feature type="signal peptide" evidence="3">
    <location>
        <begin position="1"/>
        <end position="20"/>
    </location>
</feature>
<dbReference type="Gene3D" id="2.60.120.260">
    <property type="entry name" value="Galactose-binding domain-like"/>
    <property type="match status" value="1"/>
</dbReference>
<feature type="compositionally biased region" description="Low complexity" evidence="1">
    <location>
        <begin position="328"/>
        <end position="339"/>
    </location>
</feature>
<proteinExistence type="predicted"/>
<keyword evidence="2" id="KW-0472">Membrane</keyword>
<comment type="caution">
    <text evidence="4">The sequence shown here is derived from an EMBL/GenBank/DDBJ whole genome shotgun (WGS) entry which is preliminary data.</text>
</comment>
<feature type="compositionally biased region" description="Low complexity" evidence="1">
    <location>
        <begin position="189"/>
        <end position="213"/>
    </location>
</feature>
<feature type="compositionally biased region" description="Low complexity" evidence="1">
    <location>
        <begin position="289"/>
        <end position="306"/>
    </location>
</feature>
<evidence type="ECO:0000256" key="1">
    <source>
        <dbReference type="SAM" id="MobiDB-lite"/>
    </source>
</evidence>
<feature type="compositionally biased region" description="Pro residues" evidence="1">
    <location>
        <begin position="307"/>
        <end position="327"/>
    </location>
</feature>
<dbReference type="Proteomes" id="UP001215280">
    <property type="component" value="Unassembled WGS sequence"/>
</dbReference>
<evidence type="ECO:0000256" key="3">
    <source>
        <dbReference type="SAM" id="SignalP"/>
    </source>
</evidence>
<evidence type="ECO:0000256" key="2">
    <source>
        <dbReference type="SAM" id="Phobius"/>
    </source>
</evidence>
<feature type="region of interest" description="Disordered" evidence="1">
    <location>
        <begin position="279"/>
        <end position="462"/>
    </location>
</feature>
<organism evidence="4 5">
    <name type="scientific">Mycena maculata</name>
    <dbReference type="NCBI Taxonomy" id="230809"/>
    <lineage>
        <taxon>Eukaryota</taxon>
        <taxon>Fungi</taxon>
        <taxon>Dikarya</taxon>
        <taxon>Basidiomycota</taxon>
        <taxon>Agaricomycotina</taxon>
        <taxon>Agaricomycetes</taxon>
        <taxon>Agaricomycetidae</taxon>
        <taxon>Agaricales</taxon>
        <taxon>Marasmiineae</taxon>
        <taxon>Mycenaceae</taxon>
        <taxon>Mycena</taxon>
    </lineage>
</organism>
<evidence type="ECO:0000313" key="4">
    <source>
        <dbReference type="EMBL" id="KAJ7771925.1"/>
    </source>
</evidence>
<dbReference type="AlphaFoldDB" id="A0AAD7JYA9"/>
<feature type="transmembrane region" description="Helical" evidence="2">
    <location>
        <begin position="225"/>
        <end position="247"/>
    </location>
</feature>
<keyword evidence="2" id="KW-0812">Transmembrane</keyword>